<evidence type="ECO:0008006" key="4">
    <source>
        <dbReference type="Google" id="ProtNLM"/>
    </source>
</evidence>
<comment type="caution">
    <text evidence="2">The sequence shown here is derived from an EMBL/GenBank/DDBJ whole genome shotgun (WGS) entry which is preliminary data.</text>
</comment>
<sequence>MRLLRRLVPVLAAASLLAVTPAGAPSAQAGTDPVAVAAYDLGDQAFTDPADWAGGTSELRAVIHYPRAASGPLPVVMLLHGQQLACHSADENDWDSWPCPDGVRPYPSYRGYDYLGRALAADGFVVVSLSASGLNHHMGVAPQRGRLINRHLDMLRRLTTTGGGPLAGRVTDLTSGKPVNLRGRLDLTRVGTMGHSVGGEGVMYQAADGNRGELPAGVRIRGVVSLASPGPSGFYDTRVTGVPIAVVSAGCWGLGGEEYAEGAGVHGFRLRVTKGNHNFYNTEWTTGPGPVDGDDTDCPAETGRPTAAQQQALAVTYLRAFYGYALNGDRSGLPVLTGARPFPGVTTEAVRF</sequence>
<proteinExistence type="predicted"/>
<gene>
    <name evidence="2" type="ORF">J2S42_001109</name>
</gene>
<keyword evidence="3" id="KW-1185">Reference proteome</keyword>
<reference evidence="2 3" key="1">
    <citation type="submission" date="2023-07" db="EMBL/GenBank/DDBJ databases">
        <title>Sequencing the genomes of 1000 actinobacteria strains.</title>
        <authorList>
            <person name="Klenk H.-P."/>
        </authorList>
    </citation>
    <scope>NUCLEOTIDE SEQUENCE [LARGE SCALE GENOMIC DNA]</scope>
    <source>
        <strain evidence="2 3">DSM 44709</strain>
    </source>
</reference>
<evidence type="ECO:0000256" key="1">
    <source>
        <dbReference type="SAM" id="SignalP"/>
    </source>
</evidence>
<dbReference type="RefSeq" id="WP_307235848.1">
    <property type="nucleotide sequence ID" value="NZ_JAUSUZ010000001.1"/>
</dbReference>
<name>A0AAE4AV29_9ACTN</name>
<dbReference type="InterPro" id="IPR029058">
    <property type="entry name" value="AB_hydrolase_fold"/>
</dbReference>
<dbReference type="SUPFAM" id="SSF53474">
    <property type="entry name" value="alpha/beta-Hydrolases"/>
    <property type="match status" value="1"/>
</dbReference>
<accession>A0AAE4AV29</accession>
<organism evidence="2 3">
    <name type="scientific">Catenuloplanes indicus</name>
    <dbReference type="NCBI Taxonomy" id="137267"/>
    <lineage>
        <taxon>Bacteria</taxon>
        <taxon>Bacillati</taxon>
        <taxon>Actinomycetota</taxon>
        <taxon>Actinomycetes</taxon>
        <taxon>Micromonosporales</taxon>
        <taxon>Micromonosporaceae</taxon>
        <taxon>Catenuloplanes</taxon>
    </lineage>
</organism>
<dbReference type="Gene3D" id="3.40.50.1820">
    <property type="entry name" value="alpha/beta hydrolase"/>
    <property type="match status" value="1"/>
</dbReference>
<keyword evidence="1" id="KW-0732">Signal</keyword>
<evidence type="ECO:0000313" key="3">
    <source>
        <dbReference type="Proteomes" id="UP001240236"/>
    </source>
</evidence>
<dbReference type="EMBL" id="JAUSUZ010000001">
    <property type="protein sequence ID" value="MDQ0364440.1"/>
    <property type="molecule type" value="Genomic_DNA"/>
</dbReference>
<protein>
    <recommendedName>
        <fullName evidence="4">Alpha/beta hydrolase</fullName>
    </recommendedName>
</protein>
<feature type="chain" id="PRO_5042231394" description="Alpha/beta hydrolase" evidence="1">
    <location>
        <begin position="25"/>
        <end position="352"/>
    </location>
</feature>
<dbReference type="AlphaFoldDB" id="A0AAE4AV29"/>
<evidence type="ECO:0000313" key="2">
    <source>
        <dbReference type="EMBL" id="MDQ0364440.1"/>
    </source>
</evidence>
<feature type="signal peptide" evidence="1">
    <location>
        <begin position="1"/>
        <end position="24"/>
    </location>
</feature>
<dbReference type="Proteomes" id="UP001240236">
    <property type="component" value="Unassembled WGS sequence"/>
</dbReference>